<feature type="signal peptide" evidence="1">
    <location>
        <begin position="1"/>
        <end position="22"/>
    </location>
</feature>
<proteinExistence type="predicted"/>
<accession>A0A0F6W821</accession>
<evidence type="ECO:0000256" key="1">
    <source>
        <dbReference type="SAM" id="SignalP"/>
    </source>
</evidence>
<feature type="chain" id="PRO_5002511826" description="Flagella basal body P-ring formation protein FlgA C-terminal domain-containing protein" evidence="1">
    <location>
        <begin position="23"/>
        <end position="228"/>
    </location>
</feature>
<name>A0A0F6W821_9BACT</name>
<keyword evidence="3" id="KW-1185">Reference proteome</keyword>
<dbReference type="STRING" id="927083.DB32_006851"/>
<evidence type="ECO:0008006" key="4">
    <source>
        <dbReference type="Google" id="ProtNLM"/>
    </source>
</evidence>
<gene>
    <name evidence="2" type="ORF">DB32_006851</name>
</gene>
<organism evidence="2 3">
    <name type="scientific">Sandaracinus amylolyticus</name>
    <dbReference type="NCBI Taxonomy" id="927083"/>
    <lineage>
        <taxon>Bacteria</taxon>
        <taxon>Pseudomonadati</taxon>
        <taxon>Myxococcota</taxon>
        <taxon>Polyangia</taxon>
        <taxon>Polyangiales</taxon>
        <taxon>Sandaracinaceae</taxon>
        <taxon>Sandaracinus</taxon>
    </lineage>
</organism>
<dbReference type="AlphaFoldDB" id="A0A0F6W821"/>
<dbReference type="Proteomes" id="UP000034883">
    <property type="component" value="Chromosome"/>
</dbReference>
<dbReference type="EMBL" id="CP011125">
    <property type="protein sequence ID" value="AKF09702.1"/>
    <property type="molecule type" value="Genomic_DNA"/>
</dbReference>
<reference evidence="2 3" key="1">
    <citation type="submission" date="2015-03" db="EMBL/GenBank/DDBJ databases">
        <title>Genome assembly of Sandaracinus amylolyticus DSM 53668.</title>
        <authorList>
            <person name="Sharma G."/>
            <person name="Subramanian S."/>
        </authorList>
    </citation>
    <scope>NUCLEOTIDE SEQUENCE [LARGE SCALE GENOMIC DNA]</scope>
    <source>
        <strain evidence="2 3">DSM 53668</strain>
    </source>
</reference>
<keyword evidence="1" id="KW-0732">Signal</keyword>
<evidence type="ECO:0000313" key="2">
    <source>
        <dbReference type="EMBL" id="AKF09702.1"/>
    </source>
</evidence>
<evidence type="ECO:0000313" key="3">
    <source>
        <dbReference type="Proteomes" id="UP000034883"/>
    </source>
</evidence>
<dbReference type="KEGG" id="samy:DB32_006851"/>
<dbReference type="RefSeq" id="WP_053236729.1">
    <property type="nucleotide sequence ID" value="NZ_CP011125.1"/>
</dbReference>
<protein>
    <recommendedName>
        <fullName evidence="4">Flagella basal body P-ring formation protein FlgA C-terminal domain-containing protein</fullName>
    </recommendedName>
</protein>
<sequence>MRTLLCSLLLVLALAASASAQARAGVAIDALRAALAEDGLELREIELDDEADRPVRLEIARIGAGGAVALLDVQVRESEREASATARARIEVESTHGLVVRGADVWADVAHGAAGLVVARDANVVAIVRTIDRRVDAMTILERVRAAIAHAPVSATRRDAPRVEVPRDLAIGASFGVPVPRELIAARVIAEGPGYARRTPRGWMVTRTAQGALTVRVIGVDALLRPLR</sequence>